<evidence type="ECO:0000259" key="2">
    <source>
        <dbReference type="Pfam" id="PF08719"/>
    </source>
</evidence>
<dbReference type="InterPro" id="IPR012816">
    <property type="entry name" value="NADAR"/>
</dbReference>
<feature type="region of interest" description="Disordered" evidence="1">
    <location>
        <begin position="1"/>
        <end position="44"/>
    </location>
</feature>
<dbReference type="CDD" id="cd15457">
    <property type="entry name" value="NADAR"/>
    <property type="match status" value="2"/>
</dbReference>
<dbReference type="Pfam" id="PF08719">
    <property type="entry name" value="NADAR"/>
    <property type="match status" value="2"/>
</dbReference>
<dbReference type="AlphaFoldDB" id="A0A9P3LHW9"/>
<dbReference type="OrthoDB" id="206452at2759"/>
<proteinExistence type="predicted"/>
<name>A0A9P3LHW9_9APHY</name>
<protein>
    <submittedName>
        <fullName evidence="3">NADAR family protein</fullName>
    </submittedName>
</protein>
<reference evidence="3 4" key="1">
    <citation type="submission" date="2021-08" db="EMBL/GenBank/DDBJ databases">
        <title>Draft Genome Sequence of Phanerochaete sordida strain YK-624.</title>
        <authorList>
            <person name="Mori T."/>
            <person name="Dohra H."/>
            <person name="Suzuki T."/>
            <person name="Kawagishi H."/>
            <person name="Hirai H."/>
        </authorList>
    </citation>
    <scope>NUCLEOTIDE SEQUENCE [LARGE SCALE GENOMIC DNA]</scope>
    <source>
        <strain evidence="3 4">YK-624</strain>
    </source>
</reference>
<feature type="region of interest" description="Disordered" evidence="1">
    <location>
        <begin position="212"/>
        <end position="255"/>
    </location>
</feature>
<organism evidence="3 4">
    <name type="scientific">Phanerochaete sordida</name>
    <dbReference type="NCBI Taxonomy" id="48140"/>
    <lineage>
        <taxon>Eukaryota</taxon>
        <taxon>Fungi</taxon>
        <taxon>Dikarya</taxon>
        <taxon>Basidiomycota</taxon>
        <taxon>Agaricomycotina</taxon>
        <taxon>Agaricomycetes</taxon>
        <taxon>Polyporales</taxon>
        <taxon>Phanerochaetaceae</taxon>
        <taxon>Phanerochaete</taxon>
    </lineage>
</organism>
<dbReference type="InterPro" id="IPR037238">
    <property type="entry name" value="YbiA-like_sf"/>
</dbReference>
<evidence type="ECO:0000256" key="1">
    <source>
        <dbReference type="SAM" id="MobiDB-lite"/>
    </source>
</evidence>
<keyword evidence="4" id="KW-1185">Reference proteome</keyword>
<dbReference type="NCBIfam" id="TIGR02464">
    <property type="entry name" value="ribofla_fusion"/>
    <property type="match status" value="2"/>
</dbReference>
<dbReference type="SUPFAM" id="SSF143990">
    <property type="entry name" value="YbiA-like"/>
    <property type="match status" value="2"/>
</dbReference>
<gene>
    <name evidence="3" type="ORF">PsYK624_119570</name>
</gene>
<dbReference type="EMBL" id="BPQB01000052">
    <property type="protein sequence ID" value="GJE95770.1"/>
    <property type="molecule type" value="Genomic_DNA"/>
</dbReference>
<evidence type="ECO:0000313" key="4">
    <source>
        <dbReference type="Proteomes" id="UP000703269"/>
    </source>
</evidence>
<dbReference type="Proteomes" id="UP000703269">
    <property type="component" value="Unassembled WGS sequence"/>
</dbReference>
<feature type="domain" description="NADAR" evidence="2">
    <location>
        <begin position="268"/>
        <end position="410"/>
    </location>
</feature>
<sequence>MTDGSSQTPVGDGSLEGPALQQSSSLRESTRPKRASEPQGTLAGSILGHLKRSITYHTPGDGPRRPESSPIFFYERDQPYYEFINYSPYPVEYDGRIYPTAEHLYQAHKFLATHPEIAEQIRNIPSAGAAVQESTKLRNVQREDWFQVNLDVMDLVLEAKFTQHLILREMLVGTGDREIVSASKSDNFWGIGADRRGRNELGKALMRARSKLQAGPPVPLDTAVTDRPALPKPLPPTPGTSSSYTAAKSPREITRRPDRSTFLAAPILFYGPNEPYYEFANTSHRAVWHGQEEYRTAEHLYQAHKFFQSRNPGLSDHIRVQPTPFAAIEAARRLLRCQRSDWSSVRQSSMEATLEAKFSQHADLRNMLLSTGDRQLVYGDPHDAFWGLGSDGYGMNELGKSLMALRDTIRARHLDDSVVGPDIDR</sequence>
<dbReference type="Gene3D" id="1.10.357.40">
    <property type="entry name" value="YbiA-like"/>
    <property type="match status" value="2"/>
</dbReference>
<accession>A0A9P3LHW9</accession>
<evidence type="ECO:0000313" key="3">
    <source>
        <dbReference type="EMBL" id="GJE95770.1"/>
    </source>
</evidence>
<feature type="domain" description="NADAR" evidence="2">
    <location>
        <begin position="72"/>
        <end position="213"/>
    </location>
</feature>
<comment type="caution">
    <text evidence="3">The sequence shown here is derived from an EMBL/GenBank/DDBJ whole genome shotgun (WGS) entry which is preliminary data.</text>
</comment>